<dbReference type="Pfam" id="PF00067">
    <property type="entry name" value="p450"/>
    <property type="match status" value="1"/>
</dbReference>
<protein>
    <recommendedName>
        <fullName evidence="8">Cytochrome P450</fullName>
    </recommendedName>
</protein>
<accession>A0ABP7XIQ5</accession>
<comment type="similarity">
    <text evidence="1 5">Belongs to the cytochrome P450 family.</text>
</comment>
<evidence type="ECO:0000313" key="6">
    <source>
        <dbReference type="EMBL" id="GAA4118865.1"/>
    </source>
</evidence>
<dbReference type="EMBL" id="BAAAZH010000013">
    <property type="protein sequence ID" value="GAA4118865.1"/>
    <property type="molecule type" value="Genomic_DNA"/>
</dbReference>
<dbReference type="PANTHER" id="PTHR24304">
    <property type="entry name" value="CYTOCHROME P450 FAMILY 7"/>
    <property type="match status" value="1"/>
</dbReference>
<gene>
    <name evidence="6" type="ORF">GCM10022215_20900</name>
</gene>
<comment type="caution">
    <text evidence="6">The sequence shown here is derived from an EMBL/GenBank/DDBJ whole genome shotgun (WGS) entry which is preliminary data.</text>
</comment>
<sequence>MRPAVVPLPPLATEARLPWDAEVDDAVAVIEAARARHGDTFVVDSGRDRWVFTFSATGIDSFYALPEEEASKGVADFLMLRRKVPEEVFLDRRILPGTLFGVGDTPTYLARLEEALDRTVEEAGPQGRLDVFDLTRRIAHRMGLASWGGPGSADGAAFDALVEAFDRLDGAESFVHPDRMRAVAASGHAAERAALTVIEEHLGSAVDRALADPGAGLFDRIVAAWAAEEPAVRARGVARDVALIHIASMSNLAAALGWSFIDVLTRPAVADAVRDGDDDLAAAAVRESTRLAQRSLMARAVLRPLRLDVGDAVLEIEPGAFVATLLPVTNRDPSLGHDRWDADRWVRHRFADTAGLTTPRAVTAFGHGRHSCPAQPFAVTAMSTALRRLLTAWDVEPCWSGQPRPVPAQIGGVARAADPCEVRYRRRGDDADPLGTPR</sequence>
<proteinExistence type="inferred from homology"/>
<dbReference type="InterPro" id="IPR050529">
    <property type="entry name" value="CYP450_sterol_14alpha_dmase"/>
</dbReference>
<evidence type="ECO:0000256" key="4">
    <source>
        <dbReference type="ARBA" id="ARBA00023004"/>
    </source>
</evidence>
<dbReference type="InterPro" id="IPR001128">
    <property type="entry name" value="Cyt_P450"/>
</dbReference>
<keyword evidence="7" id="KW-1185">Reference proteome</keyword>
<dbReference type="Gene3D" id="1.10.630.10">
    <property type="entry name" value="Cytochrome P450"/>
    <property type="match status" value="1"/>
</dbReference>
<evidence type="ECO:0000313" key="7">
    <source>
        <dbReference type="Proteomes" id="UP001501495"/>
    </source>
</evidence>
<keyword evidence="3 5" id="KW-0479">Metal-binding</keyword>
<dbReference type="Proteomes" id="UP001501495">
    <property type="component" value="Unassembled WGS sequence"/>
</dbReference>
<dbReference type="PROSITE" id="PS00086">
    <property type="entry name" value="CYTOCHROME_P450"/>
    <property type="match status" value="1"/>
</dbReference>
<evidence type="ECO:0000256" key="3">
    <source>
        <dbReference type="ARBA" id="ARBA00022723"/>
    </source>
</evidence>
<dbReference type="InterPro" id="IPR036396">
    <property type="entry name" value="Cyt_P450_sf"/>
</dbReference>
<keyword evidence="5" id="KW-0503">Monooxygenase</keyword>
<dbReference type="InterPro" id="IPR017972">
    <property type="entry name" value="Cyt_P450_CS"/>
</dbReference>
<dbReference type="SUPFAM" id="SSF48264">
    <property type="entry name" value="Cytochrome P450"/>
    <property type="match status" value="1"/>
</dbReference>
<keyword evidence="2 5" id="KW-0349">Heme</keyword>
<dbReference type="PANTHER" id="PTHR24304:SF2">
    <property type="entry name" value="24-HYDROXYCHOLESTEROL 7-ALPHA-HYDROXYLASE"/>
    <property type="match status" value="1"/>
</dbReference>
<dbReference type="RefSeq" id="WP_344733305.1">
    <property type="nucleotide sequence ID" value="NZ_BAAAZH010000013.1"/>
</dbReference>
<evidence type="ECO:0008006" key="8">
    <source>
        <dbReference type="Google" id="ProtNLM"/>
    </source>
</evidence>
<evidence type="ECO:0000256" key="1">
    <source>
        <dbReference type="ARBA" id="ARBA00010617"/>
    </source>
</evidence>
<organism evidence="6 7">
    <name type="scientific">Nocardioides fonticola</name>
    <dbReference type="NCBI Taxonomy" id="450363"/>
    <lineage>
        <taxon>Bacteria</taxon>
        <taxon>Bacillati</taxon>
        <taxon>Actinomycetota</taxon>
        <taxon>Actinomycetes</taxon>
        <taxon>Propionibacteriales</taxon>
        <taxon>Nocardioidaceae</taxon>
        <taxon>Nocardioides</taxon>
    </lineage>
</organism>
<evidence type="ECO:0000256" key="2">
    <source>
        <dbReference type="ARBA" id="ARBA00022617"/>
    </source>
</evidence>
<keyword evidence="5" id="KW-0560">Oxidoreductase</keyword>
<reference evidence="7" key="1">
    <citation type="journal article" date="2019" name="Int. J. Syst. Evol. Microbiol.">
        <title>The Global Catalogue of Microorganisms (GCM) 10K type strain sequencing project: providing services to taxonomists for standard genome sequencing and annotation.</title>
        <authorList>
            <consortium name="The Broad Institute Genomics Platform"/>
            <consortium name="The Broad Institute Genome Sequencing Center for Infectious Disease"/>
            <person name="Wu L."/>
            <person name="Ma J."/>
        </authorList>
    </citation>
    <scope>NUCLEOTIDE SEQUENCE [LARGE SCALE GENOMIC DNA]</scope>
    <source>
        <strain evidence="7">JCM 16703</strain>
    </source>
</reference>
<name>A0ABP7XIQ5_9ACTN</name>
<evidence type="ECO:0000256" key="5">
    <source>
        <dbReference type="RuleBase" id="RU000461"/>
    </source>
</evidence>
<keyword evidence="4 5" id="KW-0408">Iron</keyword>